<keyword evidence="6 13" id="KW-0812">Transmembrane</keyword>
<evidence type="ECO:0000256" key="1">
    <source>
        <dbReference type="ARBA" id="ARBA00000085"/>
    </source>
</evidence>
<dbReference type="InterPro" id="IPR036097">
    <property type="entry name" value="HisK_dim/P_sf"/>
</dbReference>
<keyword evidence="5" id="KW-0808">Transferase</keyword>
<dbReference type="Pfam" id="PF02518">
    <property type="entry name" value="HATPase_c"/>
    <property type="match status" value="1"/>
</dbReference>
<dbReference type="Proteomes" id="UP001595555">
    <property type="component" value="Unassembled WGS sequence"/>
</dbReference>
<evidence type="ECO:0000313" key="16">
    <source>
        <dbReference type="Proteomes" id="UP001595555"/>
    </source>
</evidence>
<keyword evidence="16" id="KW-1185">Reference proteome</keyword>
<protein>
    <recommendedName>
        <fullName evidence="3">histidine kinase</fullName>
        <ecNumber evidence="3">2.7.13.3</ecNumber>
    </recommendedName>
</protein>
<name>A0ABV7FFI2_9GAMM</name>
<keyword evidence="7" id="KW-0547">Nucleotide-binding</keyword>
<evidence type="ECO:0000256" key="13">
    <source>
        <dbReference type="SAM" id="Phobius"/>
    </source>
</evidence>
<evidence type="ECO:0000256" key="6">
    <source>
        <dbReference type="ARBA" id="ARBA00022692"/>
    </source>
</evidence>
<keyword evidence="11" id="KW-0902">Two-component regulatory system</keyword>
<comment type="catalytic activity">
    <reaction evidence="1">
        <text>ATP + protein L-histidine = ADP + protein N-phospho-L-histidine.</text>
        <dbReference type="EC" id="2.7.13.3"/>
    </reaction>
</comment>
<dbReference type="Gene3D" id="3.30.565.10">
    <property type="entry name" value="Histidine kinase-like ATPase, C-terminal domain"/>
    <property type="match status" value="1"/>
</dbReference>
<dbReference type="InterPro" id="IPR052023">
    <property type="entry name" value="Histidine_kinase_KdpD"/>
</dbReference>
<evidence type="ECO:0000313" key="15">
    <source>
        <dbReference type="EMBL" id="MFC3115566.1"/>
    </source>
</evidence>
<comment type="caution">
    <text evidence="15">The sequence shown here is derived from an EMBL/GenBank/DDBJ whole genome shotgun (WGS) entry which is preliminary data.</text>
</comment>
<dbReference type="PANTHER" id="PTHR45569">
    <property type="entry name" value="SENSOR PROTEIN KDPD"/>
    <property type="match status" value="1"/>
</dbReference>
<dbReference type="PANTHER" id="PTHR45569:SF1">
    <property type="entry name" value="SENSOR PROTEIN KDPD"/>
    <property type="match status" value="1"/>
</dbReference>
<keyword evidence="10 13" id="KW-1133">Transmembrane helix</keyword>
<dbReference type="Gene3D" id="1.10.287.130">
    <property type="match status" value="1"/>
</dbReference>
<evidence type="ECO:0000256" key="9">
    <source>
        <dbReference type="ARBA" id="ARBA00022840"/>
    </source>
</evidence>
<evidence type="ECO:0000256" key="10">
    <source>
        <dbReference type="ARBA" id="ARBA00022989"/>
    </source>
</evidence>
<dbReference type="RefSeq" id="WP_378117978.1">
    <property type="nucleotide sequence ID" value="NZ_JBHRTF010000003.1"/>
</dbReference>
<dbReference type="InterPro" id="IPR005467">
    <property type="entry name" value="His_kinase_dom"/>
</dbReference>
<dbReference type="InterPro" id="IPR036890">
    <property type="entry name" value="HATPase_C_sf"/>
</dbReference>
<dbReference type="InterPro" id="IPR004358">
    <property type="entry name" value="Sig_transdc_His_kin-like_C"/>
</dbReference>
<dbReference type="InterPro" id="IPR025201">
    <property type="entry name" value="KdpD_TM"/>
</dbReference>
<dbReference type="Pfam" id="PF00512">
    <property type="entry name" value="HisKA"/>
    <property type="match status" value="1"/>
</dbReference>
<dbReference type="Pfam" id="PF13493">
    <property type="entry name" value="DUF4118"/>
    <property type="match status" value="1"/>
</dbReference>
<comment type="subcellular location">
    <subcellularLocation>
        <location evidence="2">Membrane</location>
        <topology evidence="2">Multi-pass membrane protein</topology>
    </subcellularLocation>
</comment>
<dbReference type="SMART" id="SM00388">
    <property type="entry name" value="HisKA"/>
    <property type="match status" value="1"/>
</dbReference>
<evidence type="ECO:0000256" key="8">
    <source>
        <dbReference type="ARBA" id="ARBA00022777"/>
    </source>
</evidence>
<dbReference type="EC" id="2.7.13.3" evidence="3"/>
<dbReference type="CDD" id="cd00082">
    <property type="entry name" value="HisKA"/>
    <property type="match status" value="1"/>
</dbReference>
<evidence type="ECO:0000256" key="12">
    <source>
        <dbReference type="ARBA" id="ARBA00023136"/>
    </source>
</evidence>
<organism evidence="15 16">
    <name type="scientific">Cellvibrio fontiphilus</name>
    <dbReference type="NCBI Taxonomy" id="1815559"/>
    <lineage>
        <taxon>Bacteria</taxon>
        <taxon>Pseudomonadati</taxon>
        <taxon>Pseudomonadota</taxon>
        <taxon>Gammaproteobacteria</taxon>
        <taxon>Cellvibrionales</taxon>
        <taxon>Cellvibrionaceae</taxon>
        <taxon>Cellvibrio</taxon>
    </lineage>
</organism>
<dbReference type="EMBL" id="JBHRTF010000003">
    <property type="protein sequence ID" value="MFC3115566.1"/>
    <property type="molecule type" value="Genomic_DNA"/>
</dbReference>
<keyword evidence="4" id="KW-0597">Phosphoprotein</keyword>
<evidence type="ECO:0000259" key="14">
    <source>
        <dbReference type="PROSITE" id="PS50109"/>
    </source>
</evidence>
<proteinExistence type="predicted"/>
<accession>A0ABV7FFI2</accession>
<dbReference type="SUPFAM" id="SSF47384">
    <property type="entry name" value="Homodimeric domain of signal transducing histidine kinase"/>
    <property type="match status" value="1"/>
</dbReference>
<keyword evidence="9 15" id="KW-0067">ATP-binding</keyword>
<dbReference type="InterPro" id="IPR003661">
    <property type="entry name" value="HisK_dim/P_dom"/>
</dbReference>
<evidence type="ECO:0000256" key="3">
    <source>
        <dbReference type="ARBA" id="ARBA00012438"/>
    </source>
</evidence>
<dbReference type="GO" id="GO:0005524">
    <property type="term" value="F:ATP binding"/>
    <property type="evidence" value="ECO:0007669"/>
    <property type="project" value="UniProtKB-KW"/>
</dbReference>
<evidence type="ECO:0000256" key="2">
    <source>
        <dbReference type="ARBA" id="ARBA00004141"/>
    </source>
</evidence>
<keyword evidence="8" id="KW-0418">Kinase</keyword>
<evidence type="ECO:0000256" key="11">
    <source>
        <dbReference type="ARBA" id="ARBA00023012"/>
    </source>
</evidence>
<feature type="transmembrane region" description="Helical" evidence="13">
    <location>
        <begin position="12"/>
        <end position="32"/>
    </location>
</feature>
<keyword evidence="12 13" id="KW-0472">Membrane</keyword>
<dbReference type="InterPro" id="IPR003594">
    <property type="entry name" value="HATPase_dom"/>
</dbReference>
<dbReference type="SUPFAM" id="SSF55874">
    <property type="entry name" value="ATPase domain of HSP90 chaperone/DNA topoisomerase II/histidine kinase"/>
    <property type="match status" value="1"/>
</dbReference>
<evidence type="ECO:0000256" key="4">
    <source>
        <dbReference type="ARBA" id="ARBA00022553"/>
    </source>
</evidence>
<dbReference type="SMART" id="SM00387">
    <property type="entry name" value="HATPase_c"/>
    <property type="match status" value="1"/>
</dbReference>
<feature type="transmembrane region" description="Helical" evidence="13">
    <location>
        <begin position="39"/>
        <end position="58"/>
    </location>
</feature>
<gene>
    <name evidence="15" type="ORF">ACFODX_08360</name>
</gene>
<evidence type="ECO:0000256" key="5">
    <source>
        <dbReference type="ARBA" id="ARBA00022679"/>
    </source>
</evidence>
<dbReference type="CDD" id="cd00075">
    <property type="entry name" value="HATPase"/>
    <property type="match status" value="1"/>
</dbReference>
<feature type="domain" description="Histidine kinase" evidence="14">
    <location>
        <begin position="303"/>
        <end position="526"/>
    </location>
</feature>
<feature type="transmembrane region" description="Helical" evidence="13">
    <location>
        <begin position="115"/>
        <end position="134"/>
    </location>
</feature>
<dbReference type="PROSITE" id="PS50109">
    <property type="entry name" value="HIS_KIN"/>
    <property type="match status" value="1"/>
</dbReference>
<feature type="transmembrane region" description="Helical" evidence="13">
    <location>
        <begin position="70"/>
        <end position="103"/>
    </location>
</feature>
<evidence type="ECO:0000256" key="7">
    <source>
        <dbReference type="ARBA" id="ARBA00022741"/>
    </source>
</evidence>
<dbReference type="InterPro" id="IPR038318">
    <property type="entry name" value="KdpD_sf"/>
</dbReference>
<sequence length="537" mass="61223">MGAIGGHAAGAFGVSNHFSFIYPCILAGMMIIEKTLRRFAYPIGILFPWLLTPLAFLITDYLPKTNVPLLYIVMVVFIAINVTVELAIINALSSFFAFSFFFANPTHSIMIHQDEDLLTILLFLLTSVIVGYMATKHKNNVQKIRMREFMTDIELELLEKLPKALNTEDVVNAMREALLPWKENCVLITHGDNWATHPMIRRMTNLRKTYLEELLELRLTPEMIKKIPELELEHDVYFLYNTRQVIGLLKISITNIQYLPKDIFLLLLHQVNISLERTRLAAELEKEKIAKENELLRSALLSSVSHDFRTPLTTMIGATSTVIEFGDHLNKEETTELLKTVLEEAQRLNRYTQNLLDMTKLGFGHLQLECDWVTVEEIISVVKKRLKPLLIHNDIKQNIHPNLPPLYVHAAFLEQAIFNVIDNAIKFSPKDASIDVDCFREGDMIVFTICDQGTGIPEEEREKVFERFHTAEKGDRRRSGSGLGLTICQGMIMAHGGKVTIQANPRRVADKKNPGCCVRIELPVTEADDNKNQEKEI</sequence>
<reference evidence="16" key="1">
    <citation type="journal article" date="2019" name="Int. J. Syst. Evol. Microbiol.">
        <title>The Global Catalogue of Microorganisms (GCM) 10K type strain sequencing project: providing services to taxonomists for standard genome sequencing and annotation.</title>
        <authorList>
            <consortium name="The Broad Institute Genomics Platform"/>
            <consortium name="The Broad Institute Genome Sequencing Center for Infectious Disease"/>
            <person name="Wu L."/>
            <person name="Ma J."/>
        </authorList>
    </citation>
    <scope>NUCLEOTIDE SEQUENCE [LARGE SCALE GENOMIC DNA]</scope>
    <source>
        <strain evidence="16">KCTC 52237</strain>
    </source>
</reference>
<dbReference type="Gene3D" id="1.20.120.620">
    <property type="entry name" value="Backbone structure of the membrane domain of e. Coli histidine kinase receptor kdpd"/>
    <property type="match status" value="1"/>
</dbReference>
<dbReference type="PRINTS" id="PR00344">
    <property type="entry name" value="BCTRLSENSOR"/>
</dbReference>